<dbReference type="GO" id="GO:0005737">
    <property type="term" value="C:cytoplasm"/>
    <property type="evidence" value="ECO:0007669"/>
    <property type="project" value="UniProtKB-SubCell"/>
</dbReference>
<comment type="caution">
    <text evidence="6">The sequence shown here is derived from an EMBL/GenBank/DDBJ whole genome shotgun (WGS) entry which is preliminary data.</text>
</comment>
<evidence type="ECO:0000256" key="1">
    <source>
        <dbReference type="ARBA" id="ARBA00004496"/>
    </source>
</evidence>
<dbReference type="SUPFAM" id="SSF52402">
    <property type="entry name" value="Adenine nucleotide alpha hydrolases-like"/>
    <property type="match status" value="2"/>
</dbReference>
<dbReference type="RefSeq" id="WP_112159558.1">
    <property type="nucleotide sequence ID" value="NZ_QKRX01000008.1"/>
</dbReference>
<gene>
    <name evidence="6" type="ORF">DN062_11980</name>
</gene>
<name>A0A364NKP9_9GAMM</name>
<comment type="function">
    <text evidence="4">Required for resistance to DNA-damaging agents.</text>
</comment>
<comment type="subcellular location">
    <subcellularLocation>
        <location evidence="1">Cytoplasm</location>
    </subcellularLocation>
</comment>
<dbReference type="AlphaFoldDB" id="A0A364NKP9"/>
<dbReference type="Proteomes" id="UP000250744">
    <property type="component" value="Unassembled WGS sequence"/>
</dbReference>
<proteinExistence type="inferred from homology"/>
<organism evidence="6 7">
    <name type="scientific">Nitrincola tibetensis</name>
    <dbReference type="NCBI Taxonomy" id="2219697"/>
    <lineage>
        <taxon>Bacteria</taxon>
        <taxon>Pseudomonadati</taxon>
        <taxon>Pseudomonadota</taxon>
        <taxon>Gammaproteobacteria</taxon>
        <taxon>Oceanospirillales</taxon>
        <taxon>Oceanospirillaceae</taxon>
        <taxon>Nitrincola</taxon>
    </lineage>
</organism>
<evidence type="ECO:0000256" key="3">
    <source>
        <dbReference type="ARBA" id="ARBA00022490"/>
    </source>
</evidence>
<dbReference type="PANTHER" id="PTHR47892:SF1">
    <property type="entry name" value="UNIVERSAL STRESS PROTEIN E"/>
    <property type="match status" value="1"/>
</dbReference>
<sequence length="303" mass="34140">MNNLSKILVNITQEQDQYLLPEKAIRLAQAESAKIEFFKCGYQPHYSSMNLLGNDILEKLQHNRLRDLEATLNELLATLKKDYANLSVDVAWGRGIAEGLLTKIERSNPDLVLHEVAEHPHLLHRLLVPHDWQILRECMAPLMLCKSKPWPERIRIVAAVDPFHAHDHAALMDQKILNEASLLARALGAELHIFHSYVVFPQSAIFDDSLMSNFKTLQYQVTSEHQAGVERLVNSFDPSIDASCIHVVEGEVHDVLPEFIKKQQVNILVMGSLARGMLDRLLLGSSAERLLDAVACDVLVLKA</sequence>
<evidence type="ECO:0000256" key="4">
    <source>
        <dbReference type="ARBA" id="ARBA00037131"/>
    </source>
</evidence>
<dbReference type="OrthoDB" id="239260at2"/>
<evidence type="ECO:0000313" key="6">
    <source>
        <dbReference type="EMBL" id="RAU17709.1"/>
    </source>
</evidence>
<dbReference type="PANTHER" id="PTHR47892">
    <property type="entry name" value="UNIVERSAL STRESS PROTEIN E"/>
    <property type="match status" value="1"/>
</dbReference>
<evidence type="ECO:0000256" key="2">
    <source>
        <dbReference type="ARBA" id="ARBA00008791"/>
    </source>
</evidence>
<evidence type="ECO:0000313" key="7">
    <source>
        <dbReference type="Proteomes" id="UP000250744"/>
    </source>
</evidence>
<dbReference type="InterPro" id="IPR006016">
    <property type="entry name" value="UspA"/>
</dbReference>
<dbReference type="EMBL" id="QKRX01000008">
    <property type="protein sequence ID" value="RAU17709.1"/>
    <property type="molecule type" value="Genomic_DNA"/>
</dbReference>
<dbReference type="InterPro" id="IPR006015">
    <property type="entry name" value="Universal_stress_UspA"/>
</dbReference>
<protein>
    <recommendedName>
        <fullName evidence="5">UspA domain-containing protein</fullName>
    </recommendedName>
</protein>
<comment type="similarity">
    <text evidence="2">Belongs to the universal stress protein A family.</text>
</comment>
<dbReference type="Pfam" id="PF00582">
    <property type="entry name" value="Usp"/>
    <property type="match status" value="1"/>
</dbReference>
<keyword evidence="7" id="KW-1185">Reference proteome</keyword>
<accession>A0A364NKP9</accession>
<feature type="domain" description="UspA" evidence="5">
    <location>
        <begin position="174"/>
        <end position="302"/>
    </location>
</feature>
<reference evidence="6 7" key="1">
    <citation type="submission" date="2018-06" db="EMBL/GenBank/DDBJ databases">
        <title>Nitrincola tibetense sp. nov., isolated from Lake XuguoCo on Tibetan Plateau.</title>
        <authorList>
            <person name="Xing P."/>
        </authorList>
    </citation>
    <scope>NUCLEOTIDE SEQUENCE [LARGE SCALE GENOMIC DNA]</scope>
    <source>
        <strain evidence="7">xg18</strain>
    </source>
</reference>
<dbReference type="Gene3D" id="3.40.50.12370">
    <property type="match status" value="1"/>
</dbReference>
<keyword evidence="3" id="KW-0963">Cytoplasm</keyword>
<dbReference type="PRINTS" id="PR01438">
    <property type="entry name" value="UNVRSLSTRESS"/>
</dbReference>
<evidence type="ECO:0000259" key="5">
    <source>
        <dbReference type="Pfam" id="PF00582"/>
    </source>
</evidence>